<evidence type="ECO:0000259" key="12">
    <source>
        <dbReference type="Pfam" id="PF04101"/>
    </source>
</evidence>
<dbReference type="HAMAP" id="MF_00033">
    <property type="entry name" value="MurG"/>
    <property type="match status" value="1"/>
</dbReference>
<evidence type="ECO:0000256" key="2">
    <source>
        <dbReference type="ARBA" id="ARBA00022618"/>
    </source>
</evidence>
<dbReference type="GO" id="GO:0071555">
    <property type="term" value="P:cell wall organization"/>
    <property type="evidence" value="ECO:0007669"/>
    <property type="project" value="UniProtKB-KW"/>
</dbReference>
<keyword evidence="3 10" id="KW-0328">Glycosyltransferase</keyword>
<evidence type="ECO:0000256" key="4">
    <source>
        <dbReference type="ARBA" id="ARBA00022679"/>
    </source>
</evidence>
<dbReference type="NCBIfam" id="TIGR01133">
    <property type="entry name" value="murG"/>
    <property type="match status" value="1"/>
</dbReference>
<keyword evidence="7 10" id="KW-0472">Membrane</keyword>
<dbReference type="GO" id="GO:0009252">
    <property type="term" value="P:peptidoglycan biosynthetic process"/>
    <property type="evidence" value="ECO:0007669"/>
    <property type="project" value="UniProtKB-UniRule"/>
</dbReference>
<evidence type="ECO:0000256" key="10">
    <source>
        <dbReference type="HAMAP-Rule" id="MF_00033"/>
    </source>
</evidence>
<feature type="binding site" evidence="10">
    <location>
        <position position="298"/>
    </location>
    <ligand>
        <name>UDP-N-acetyl-alpha-D-glucosamine</name>
        <dbReference type="ChEBI" id="CHEBI:57705"/>
    </ligand>
</feature>
<protein>
    <recommendedName>
        <fullName evidence="10">UDP-N-acetylglucosamine--N-acetylmuramyl-(pentapeptide) pyrophosphoryl-undecaprenol N-acetylglucosamine transferase</fullName>
        <ecNumber evidence="10">2.4.1.227</ecNumber>
    </recommendedName>
    <alternativeName>
        <fullName evidence="10">Undecaprenyl-PP-MurNAc-pentapeptide-UDPGlcNAc GlcNAc transferase</fullName>
    </alternativeName>
</protein>
<comment type="function">
    <text evidence="10">Cell wall formation. Catalyzes the transfer of a GlcNAc subunit on undecaprenyl-pyrophosphoryl-MurNAc-pentapeptide (lipid intermediate I) to form undecaprenyl-pyrophosphoryl-MurNAc-(pentapeptide)GlcNAc (lipid intermediate II).</text>
</comment>
<comment type="catalytic activity">
    <reaction evidence="10">
        <text>di-trans,octa-cis-undecaprenyl diphospho-N-acetyl-alpha-D-muramoyl-L-alanyl-D-glutamyl-meso-2,6-diaminopimeloyl-D-alanyl-D-alanine + UDP-N-acetyl-alpha-D-glucosamine = di-trans,octa-cis-undecaprenyl diphospho-[N-acetyl-alpha-D-glucosaminyl-(1-&gt;4)]-N-acetyl-alpha-D-muramoyl-L-alanyl-D-glutamyl-meso-2,6-diaminopimeloyl-D-alanyl-D-alanine + UDP + H(+)</text>
        <dbReference type="Rhea" id="RHEA:31227"/>
        <dbReference type="ChEBI" id="CHEBI:15378"/>
        <dbReference type="ChEBI" id="CHEBI:57705"/>
        <dbReference type="ChEBI" id="CHEBI:58223"/>
        <dbReference type="ChEBI" id="CHEBI:61387"/>
        <dbReference type="ChEBI" id="CHEBI:61388"/>
        <dbReference type="EC" id="2.4.1.227"/>
    </reaction>
</comment>
<dbReference type="SUPFAM" id="SSF53756">
    <property type="entry name" value="UDP-Glycosyltransferase/glycogen phosphorylase"/>
    <property type="match status" value="1"/>
</dbReference>
<dbReference type="InterPro" id="IPR006009">
    <property type="entry name" value="GlcNAc_MurG"/>
</dbReference>
<feature type="binding site" evidence="10">
    <location>
        <position position="168"/>
    </location>
    <ligand>
        <name>UDP-N-acetyl-alpha-D-glucosamine</name>
        <dbReference type="ChEBI" id="CHEBI:57705"/>
    </ligand>
</feature>
<dbReference type="InterPro" id="IPR004276">
    <property type="entry name" value="GlycoTrans_28_N"/>
</dbReference>
<evidence type="ECO:0000256" key="5">
    <source>
        <dbReference type="ARBA" id="ARBA00022960"/>
    </source>
</evidence>
<keyword evidence="5 10" id="KW-0133">Cell shape</keyword>
<comment type="similarity">
    <text evidence="10">Belongs to the glycosyltransferase 28 family. MurG subfamily.</text>
</comment>
<keyword evidence="1 10" id="KW-1003">Cell membrane</keyword>
<dbReference type="Pfam" id="PF03033">
    <property type="entry name" value="Glyco_transf_28"/>
    <property type="match status" value="1"/>
</dbReference>
<name>A0A2T7BNH8_9BACT</name>
<evidence type="ECO:0000256" key="6">
    <source>
        <dbReference type="ARBA" id="ARBA00022984"/>
    </source>
</evidence>
<comment type="subcellular location">
    <subcellularLocation>
        <location evidence="10">Cell membrane</location>
        <topology evidence="10">Peripheral membrane protein</topology>
        <orientation evidence="10">Cytoplasmic side</orientation>
    </subcellularLocation>
</comment>
<dbReference type="AlphaFoldDB" id="A0A2T7BNH8"/>
<dbReference type="EC" id="2.4.1.227" evidence="10"/>
<dbReference type="GO" id="GO:0051991">
    <property type="term" value="F:UDP-N-acetyl-D-glucosamine:N-acetylmuramoyl-L-alanyl-D-glutamyl-meso-2,6-diaminopimelyl-D-alanyl-D-alanine-diphosphoundecaprenol 4-beta-N-acetylglucosaminlytransferase activity"/>
    <property type="evidence" value="ECO:0007669"/>
    <property type="project" value="RHEA"/>
</dbReference>
<dbReference type="GO" id="GO:0005975">
    <property type="term" value="P:carbohydrate metabolic process"/>
    <property type="evidence" value="ECO:0007669"/>
    <property type="project" value="InterPro"/>
</dbReference>
<proteinExistence type="inferred from homology"/>
<evidence type="ECO:0000313" key="14">
    <source>
        <dbReference type="Proteomes" id="UP000244450"/>
    </source>
</evidence>
<dbReference type="PANTHER" id="PTHR21015:SF22">
    <property type="entry name" value="GLYCOSYLTRANSFERASE"/>
    <property type="match status" value="1"/>
</dbReference>
<evidence type="ECO:0000259" key="11">
    <source>
        <dbReference type="Pfam" id="PF03033"/>
    </source>
</evidence>
<dbReference type="GO" id="GO:0008360">
    <property type="term" value="P:regulation of cell shape"/>
    <property type="evidence" value="ECO:0007669"/>
    <property type="project" value="UniProtKB-KW"/>
</dbReference>
<evidence type="ECO:0000256" key="7">
    <source>
        <dbReference type="ARBA" id="ARBA00023136"/>
    </source>
</evidence>
<organism evidence="13 14">
    <name type="scientific">Chitinophaga parva</name>
    <dbReference type="NCBI Taxonomy" id="2169414"/>
    <lineage>
        <taxon>Bacteria</taxon>
        <taxon>Pseudomonadati</taxon>
        <taxon>Bacteroidota</taxon>
        <taxon>Chitinophagia</taxon>
        <taxon>Chitinophagales</taxon>
        <taxon>Chitinophagaceae</taxon>
        <taxon>Chitinophaga</taxon>
    </lineage>
</organism>
<dbReference type="InterPro" id="IPR007235">
    <property type="entry name" value="Glyco_trans_28_C"/>
</dbReference>
<evidence type="ECO:0000313" key="13">
    <source>
        <dbReference type="EMBL" id="PUZ29209.1"/>
    </source>
</evidence>
<keyword evidence="6 10" id="KW-0573">Peptidoglycan synthesis</keyword>
<evidence type="ECO:0000256" key="3">
    <source>
        <dbReference type="ARBA" id="ARBA00022676"/>
    </source>
</evidence>
<keyword evidence="8 10" id="KW-0131">Cell cycle</keyword>
<keyword evidence="4 10" id="KW-0808">Transferase</keyword>
<dbReference type="PANTHER" id="PTHR21015">
    <property type="entry name" value="UDP-N-ACETYLGLUCOSAMINE--N-ACETYLMURAMYL-(PENTAPEPTIDE) PYROPHOSPHORYL-UNDECAPRENOL N-ACETYLGLUCOSAMINE TRANSFERASE 1"/>
    <property type="match status" value="1"/>
</dbReference>
<dbReference type="OrthoDB" id="9808936at2"/>
<keyword evidence="2 10" id="KW-0132">Cell division</keyword>
<evidence type="ECO:0000256" key="1">
    <source>
        <dbReference type="ARBA" id="ARBA00022475"/>
    </source>
</evidence>
<feature type="domain" description="Glycosyl transferase family 28 C-terminal" evidence="12">
    <location>
        <begin position="193"/>
        <end position="342"/>
    </location>
</feature>
<evidence type="ECO:0000256" key="8">
    <source>
        <dbReference type="ARBA" id="ARBA00023306"/>
    </source>
</evidence>
<reference evidence="13 14" key="1">
    <citation type="submission" date="2018-04" db="EMBL/GenBank/DDBJ databases">
        <title>Chitinophaga fuyangensis sp. nov., isolated from soil in a chemical factory.</title>
        <authorList>
            <person name="Chen K."/>
        </authorList>
    </citation>
    <scope>NUCLEOTIDE SEQUENCE [LARGE SCALE GENOMIC DNA]</scope>
    <source>
        <strain evidence="13 14">LY-1</strain>
    </source>
</reference>
<comment type="caution">
    <text evidence="13">The sequence shown here is derived from an EMBL/GenBank/DDBJ whole genome shotgun (WGS) entry which is preliminary data.</text>
</comment>
<dbReference type="EMBL" id="QCYK01000001">
    <property type="protein sequence ID" value="PUZ29209.1"/>
    <property type="molecule type" value="Genomic_DNA"/>
</dbReference>
<dbReference type="GO" id="GO:0050511">
    <property type="term" value="F:undecaprenyldiphospho-muramoylpentapeptide beta-N-acetylglucosaminyltransferase activity"/>
    <property type="evidence" value="ECO:0007669"/>
    <property type="project" value="UniProtKB-UniRule"/>
</dbReference>
<dbReference type="Proteomes" id="UP000244450">
    <property type="component" value="Unassembled WGS sequence"/>
</dbReference>
<dbReference type="CDD" id="cd03785">
    <property type="entry name" value="GT28_MurG"/>
    <property type="match status" value="1"/>
</dbReference>
<dbReference type="GO" id="GO:0051301">
    <property type="term" value="P:cell division"/>
    <property type="evidence" value="ECO:0007669"/>
    <property type="project" value="UniProtKB-KW"/>
</dbReference>
<dbReference type="Pfam" id="PF04101">
    <property type="entry name" value="Glyco_tran_28_C"/>
    <property type="match status" value="1"/>
</dbReference>
<keyword evidence="14" id="KW-1185">Reference proteome</keyword>
<comment type="caution">
    <text evidence="10">Lacks conserved residue(s) required for the propagation of feature annotation.</text>
</comment>
<evidence type="ECO:0000256" key="9">
    <source>
        <dbReference type="ARBA" id="ARBA00023316"/>
    </source>
</evidence>
<feature type="binding site" evidence="10">
    <location>
        <position position="253"/>
    </location>
    <ligand>
        <name>UDP-N-acetyl-alpha-D-glucosamine</name>
        <dbReference type="ChEBI" id="CHEBI:57705"/>
    </ligand>
</feature>
<feature type="binding site" evidence="10">
    <location>
        <begin position="12"/>
        <end position="14"/>
    </location>
    <ligand>
        <name>UDP-N-acetyl-alpha-D-glucosamine</name>
        <dbReference type="ChEBI" id="CHEBI:57705"/>
    </ligand>
</feature>
<feature type="binding site" evidence="10">
    <location>
        <position position="200"/>
    </location>
    <ligand>
        <name>UDP-N-acetyl-alpha-D-glucosamine</name>
        <dbReference type="ChEBI" id="CHEBI:57705"/>
    </ligand>
</feature>
<dbReference type="GO" id="GO:0005886">
    <property type="term" value="C:plasma membrane"/>
    <property type="evidence" value="ECO:0007669"/>
    <property type="project" value="UniProtKB-SubCell"/>
</dbReference>
<comment type="pathway">
    <text evidence="10">Cell wall biogenesis; peptidoglycan biosynthesis.</text>
</comment>
<keyword evidence="9 10" id="KW-0961">Cell wall biogenesis/degradation</keyword>
<dbReference type="Gene3D" id="3.40.50.2000">
    <property type="entry name" value="Glycogen Phosphorylase B"/>
    <property type="match status" value="2"/>
</dbReference>
<feature type="domain" description="Glycosyltransferase family 28 N-terminal" evidence="11">
    <location>
        <begin position="5"/>
        <end position="145"/>
    </location>
</feature>
<dbReference type="RefSeq" id="WP_108685848.1">
    <property type="nucleotide sequence ID" value="NZ_QCYK01000001.1"/>
</dbReference>
<feature type="binding site" evidence="10">
    <location>
        <position position="127"/>
    </location>
    <ligand>
        <name>UDP-N-acetyl-alpha-D-glucosamine</name>
        <dbReference type="ChEBI" id="CHEBI:57705"/>
    </ligand>
</feature>
<sequence>MQRKVIIAGGGTGGHIFPAIAIANALKTQAKGDIDILFVGAKGKMEMEKVPQAGYRIEGLEIVGFNRSNIFKNILLPFKLIKSLGHANRILREFKPDVVVGVGGFASFPMLDRAQRHGIPTLIQEQNSFAGKANKVLSHRAARICTGYDGMEKFFPASKILVTGNPVRSSITQSHATRHESLVHFGLDANKKTVFVVGGSLGAKSINEAIHALLASFVEKDVQLIWQTGKPYFETAKAAAAPFSSHVKVLEFITNMDQAYAAADVVISRAGALAIAELCVVKKATVFVPYPFAAEDHQTSNAMSLVNKKAALLLKDNEVGAQLGTTLFSLLQNKALIEQLETNIASLANPHADQTIAEEVLKLVR</sequence>
<dbReference type="UniPathway" id="UPA00219"/>
<accession>A0A2T7BNH8</accession>
<gene>
    <name evidence="10 13" type="primary">murG</name>
    <name evidence="13" type="ORF">DCC81_07025</name>
</gene>